<comment type="caution">
    <text evidence="1">The sequence shown here is derived from an EMBL/GenBank/DDBJ whole genome shotgun (WGS) entry which is preliminary data.</text>
</comment>
<reference evidence="2" key="1">
    <citation type="journal article" date="2016" name="Front. Microbiol.">
        <title>Molecular Keys to the Janthinobacterium and Duganella spp. Interaction with the Plant Pathogen Fusarium graminearum.</title>
        <authorList>
            <person name="Haack F.S."/>
            <person name="Poehlein A."/>
            <person name="Kroger C."/>
            <person name="Voigt C.A."/>
            <person name="Piepenbring M."/>
            <person name="Bode H.B."/>
            <person name="Daniel R."/>
            <person name="Schafer W."/>
            <person name="Streit W.R."/>
        </authorList>
    </citation>
    <scope>NUCLEOTIDE SEQUENCE [LARGE SCALE GENOMIC DNA]</scope>
    <source>
        <strain evidence="2">T54</strain>
    </source>
</reference>
<accession>A0A1E7W4Q2</accession>
<dbReference type="RefSeq" id="WP_070252306.1">
    <property type="nucleotide sequence ID" value="NZ_LROM01000156.1"/>
</dbReference>
<proteinExistence type="predicted"/>
<keyword evidence="2" id="KW-1185">Reference proteome</keyword>
<name>A0A1E7W4Q2_9BURK</name>
<gene>
    <name evidence="1" type="ORF">DUPY_53470</name>
</gene>
<dbReference type="AlphaFoldDB" id="A0A1E7W4Q2"/>
<sequence>MAIEDKLEAAQRALDELAREIRDQPRIALANTAARPEARLNWVKLGRYIELSGDTTDAVQSRRKAGKWLDGRECKMVDGRLWIDLRAVEAWIDAW</sequence>
<dbReference type="Proteomes" id="UP000175989">
    <property type="component" value="Unassembled WGS sequence"/>
</dbReference>
<organism evidence="1 2">
    <name type="scientific">Duganella phyllosphaerae</name>
    <dbReference type="NCBI Taxonomy" id="762836"/>
    <lineage>
        <taxon>Bacteria</taxon>
        <taxon>Pseudomonadati</taxon>
        <taxon>Pseudomonadota</taxon>
        <taxon>Betaproteobacteria</taxon>
        <taxon>Burkholderiales</taxon>
        <taxon>Oxalobacteraceae</taxon>
        <taxon>Telluria group</taxon>
        <taxon>Duganella</taxon>
    </lineage>
</organism>
<evidence type="ECO:0000313" key="1">
    <source>
        <dbReference type="EMBL" id="OEZ90740.1"/>
    </source>
</evidence>
<dbReference type="EMBL" id="LROM01000156">
    <property type="protein sequence ID" value="OEZ90740.1"/>
    <property type="molecule type" value="Genomic_DNA"/>
</dbReference>
<evidence type="ECO:0000313" key="2">
    <source>
        <dbReference type="Proteomes" id="UP000175989"/>
    </source>
</evidence>
<evidence type="ECO:0008006" key="3">
    <source>
        <dbReference type="Google" id="ProtNLM"/>
    </source>
</evidence>
<protein>
    <recommendedName>
        <fullName evidence="3">Excisionase</fullName>
    </recommendedName>
</protein>